<sequence length="59" mass="6787">GDKILPNRSCGSEFYWALPRLWKRMDVIIGQPLAAPDNLKTDELTDWLENRLLELADTS</sequence>
<gene>
    <name evidence="1" type="ORF">UV05_C0029G0008</name>
</gene>
<protein>
    <submittedName>
        <fullName evidence="1">Uncharacterized protein</fullName>
    </submittedName>
</protein>
<proteinExistence type="predicted"/>
<reference evidence="1 2" key="1">
    <citation type="journal article" date="2015" name="Nature">
        <title>rRNA introns, odd ribosomes, and small enigmatic genomes across a large radiation of phyla.</title>
        <authorList>
            <person name="Brown C.T."/>
            <person name="Hug L.A."/>
            <person name="Thomas B.C."/>
            <person name="Sharon I."/>
            <person name="Castelle C.J."/>
            <person name="Singh A."/>
            <person name="Wilkins M.J."/>
            <person name="Williams K.H."/>
            <person name="Banfield J.F."/>
        </authorList>
    </citation>
    <scope>NUCLEOTIDE SEQUENCE [LARGE SCALE GENOMIC DNA]</scope>
</reference>
<dbReference type="EMBL" id="LCCZ01000029">
    <property type="protein sequence ID" value="KKS43581.1"/>
    <property type="molecule type" value="Genomic_DNA"/>
</dbReference>
<dbReference type="Proteomes" id="UP000034875">
    <property type="component" value="Unassembled WGS sequence"/>
</dbReference>
<accession>A0A0G1BB52</accession>
<comment type="caution">
    <text evidence="1">The sequence shown here is derived from an EMBL/GenBank/DDBJ whole genome shotgun (WGS) entry which is preliminary data.</text>
</comment>
<organism evidence="1 2">
    <name type="scientific">candidate division CPR1 bacterium GW2011_GWA2_42_17</name>
    <dbReference type="NCBI Taxonomy" id="1618341"/>
    <lineage>
        <taxon>Bacteria</taxon>
        <taxon>candidate division CPR1</taxon>
    </lineage>
</organism>
<feature type="non-terminal residue" evidence="1">
    <location>
        <position position="1"/>
    </location>
</feature>
<name>A0A0G1BB52_9BACT</name>
<evidence type="ECO:0000313" key="1">
    <source>
        <dbReference type="EMBL" id="KKS43581.1"/>
    </source>
</evidence>
<dbReference type="AlphaFoldDB" id="A0A0G1BB52"/>
<evidence type="ECO:0000313" key="2">
    <source>
        <dbReference type="Proteomes" id="UP000034875"/>
    </source>
</evidence>